<evidence type="ECO:0000313" key="1">
    <source>
        <dbReference type="EMBL" id="KAJ3559371.1"/>
    </source>
</evidence>
<evidence type="ECO:0000313" key="2">
    <source>
        <dbReference type="Proteomes" id="UP001148662"/>
    </source>
</evidence>
<sequence length="707" mass="78930">MEAVTNDLNSNASTLLSATRFEQIRVLNDWLIPILRRALTSAQADTSGTAGATFLRAYCIVTVLMAHCKCYGSMLDLSLFTLQHALSNDLLTAIMQTLRQHTEVWAGLSAMKTIVEALFAVHCAWKNRGVQNRALLRLILELDGHRHLEHTARELIFSDYSGFTHALQPPTDQSCVVPAALPEILLLATDPSPEAPSMLANTLWYKYRSAPDWAWKVWDNTIASLRQIPSMIEDTAERRACALRYASFLTHVDQHIPTGSDEHILSWFLGSGRNEVEALSADAWDVVTVVLLHLSIYGALATTTILQGLVYPVWQAAAFVSSTPQGASMGVLLEAINDLCTHLLLKDVCGDGHPPSDFFEVQGLYTRRRDVYREPHFSRLVANIPALVLVEQNVHLPERLRHASRSFRETLCSKSVFRLGVYRDLDAVNVAFEQVLANRDIPEDLHEPLVNALRLMFNDGQQGCLEPMASWQMLSTLLSPWKLAATSIELRFTMKQLGEALHRDLTRDRANMYLDKLTSTVFGQGMNSEEADFMAEIMKDISPEVTNKFINAGMHRISELLHETDLRVLVTKAGDILRLLTNVAEPMRKGSQATRHLDTWVQDRVVHTLHDKLVLLLESLTTGVAQEVEGAVMRDTVRAAIFIARILQFTLGFAGTWSHDMTTTCESMCGILFQLALLCGSGKTLDPVAFPLLIDTLCFLLDAPYRS</sequence>
<dbReference type="Proteomes" id="UP001148662">
    <property type="component" value="Unassembled WGS sequence"/>
</dbReference>
<protein>
    <submittedName>
        <fullName evidence="1">Uncharacterized protein</fullName>
    </submittedName>
</protein>
<dbReference type="EMBL" id="JANHOG010000030">
    <property type="protein sequence ID" value="KAJ3559371.1"/>
    <property type="molecule type" value="Genomic_DNA"/>
</dbReference>
<keyword evidence="2" id="KW-1185">Reference proteome</keyword>
<gene>
    <name evidence="1" type="ORF">NM688_g387</name>
</gene>
<accession>A0ACC1TED2</accession>
<reference evidence="1" key="1">
    <citation type="submission" date="2022-07" db="EMBL/GenBank/DDBJ databases">
        <title>Genome Sequence of Phlebia brevispora.</title>
        <authorList>
            <person name="Buettner E."/>
        </authorList>
    </citation>
    <scope>NUCLEOTIDE SEQUENCE</scope>
    <source>
        <strain evidence="1">MPL23</strain>
    </source>
</reference>
<name>A0ACC1TED2_9APHY</name>
<comment type="caution">
    <text evidence="1">The sequence shown here is derived from an EMBL/GenBank/DDBJ whole genome shotgun (WGS) entry which is preliminary data.</text>
</comment>
<proteinExistence type="predicted"/>
<organism evidence="1 2">
    <name type="scientific">Phlebia brevispora</name>
    <dbReference type="NCBI Taxonomy" id="194682"/>
    <lineage>
        <taxon>Eukaryota</taxon>
        <taxon>Fungi</taxon>
        <taxon>Dikarya</taxon>
        <taxon>Basidiomycota</taxon>
        <taxon>Agaricomycotina</taxon>
        <taxon>Agaricomycetes</taxon>
        <taxon>Polyporales</taxon>
        <taxon>Meruliaceae</taxon>
        <taxon>Phlebia</taxon>
    </lineage>
</organism>